<proteinExistence type="predicted"/>
<sequence>MVVFVGIYSEAPVNEIAIYDSETNHVETRTLCQSIPYVVNGLNAEFGNELKQISVIFADNERRISEEIKKIPKVHVIQKEKSCFNGYSSAILDMGAQILEFTMNAGLINCFLYIISSSHSGIKGVKPVKTYETYCADDGLKTIADHVFGLKEGEAHLVFQFSDISQTEKESMIQKIEQDKEYFASTTMNQEELDTKDHYKAMIYSRFLSGDEQVKTLIKTDPNYFVDNAYDKGVNKLNTDRNERSKYKSRIITRPQFIDSYGSQTKLMGIDLGATRSVVCVSRNGSTELVKIDQENAMPTYISFAEDEPIVGSVAMRKLNYEPKSVLFDIKRTTDLSPRQFEKCWPFGICKTSETISFVVHSKTEIKEHSLVDVYKILVQKLKAKASEFQFDLNQGEPVNQAVFTVPFLDEGPAGHGMVSSIIKAANECGIKVIDIIEGKDLEQG</sequence>
<name>A0AC34QB93_9BILA</name>
<dbReference type="Proteomes" id="UP000887576">
    <property type="component" value="Unplaced"/>
</dbReference>
<organism evidence="1 2">
    <name type="scientific">Panagrolaimus sp. JU765</name>
    <dbReference type="NCBI Taxonomy" id="591449"/>
    <lineage>
        <taxon>Eukaryota</taxon>
        <taxon>Metazoa</taxon>
        <taxon>Ecdysozoa</taxon>
        <taxon>Nematoda</taxon>
        <taxon>Chromadorea</taxon>
        <taxon>Rhabditida</taxon>
        <taxon>Tylenchina</taxon>
        <taxon>Panagrolaimomorpha</taxon>
        <taxon>Panagrolaimoidea</taxon>
        <taxon>Panagrolaimidae</taxon>
        <taxon>Panagrolaimus</taxon>
    </lineage>
</organism>
<accession>A0AC34QB93</accession>
<evidence type="ECO:0000313" key="2">
    <source>
        <dbReference type="WBParaSite" id="JU765_v2.g14695.t1"/>
    </source>
</evidence>
<evidence type="ECO:0000313" key="1">
    <source>
        <dbReference type="Proteomes" id="UP000887576"/>
    </source>
</evidence>
<reference evidence="2" key="1">
    <citation type="submission" date="2022-11" db="UniProtKB">
        <authorList>
            <consortium name="WormBaseParasite"/>
        </authorList>
    </citation>
    <scope>IDENTIFICATION</scope>
</reference>
<protein>
    <submittedName>
        <fullName evidence="2">Uncharacterized protein</fullName>
    </submittedName>
</protein>
<dbReference type="WBParaSite" id="JU765_v2.g14695.t1">
    <property type="protein sequence ID" value="JU765_v2.g14695.t1"/>
    <property type="gene ID" value="JU765_v2.g14695"/>
</dbReference>